<proteinExistence type="predicted"/>
<keyword evidence="1 4" id="KW-0808">Transferase</keyword>
<dbReference type="InterPro" id="IPR001296">
    <property type="entry name" value="Glyco_trans_1"/>
</dbReference>
<sequence length="375" mass="43558">MKVAVNTRLLLKNKIDGIGLVTYESFKRIVLTHPQVTFYFIFDRPPHSDYIFADNIEPVILKPQARHPLLYIVWYQFSLKRWLKKVKPDIFIGTDGMIPLNSETKTLAIIHDLNFEHHPEQLPKAYRNYYRKYFPLFAKKSTRIAAVSEFTKQDIVKTYQIKPSKIDVVYNGVNKEFKPLNEIEKETIKAKYSEANDFFLFIGSLHPRKNLVRLFEAFNQFKQKNNSDLKLLIVGKKMWWPKEIEEHFNQLEYKNDIIFSGRVERKDLYKITASAYALTYVPIFEGFGIPLVEAMKSGVPVITSNVTSMPEVVQDAGILVNPFSVDDIANAMTRIVTDKKLHAKLAQKSLIQGEKFNWDKTGDELWESILKTIDA</sequence>
<dbReference type="RefSeq" id="WP_147100368.1">
    <property type="nucleotide sequence ID" value="NZ_VOOS01000003.1"/>
</dbReference>
<dbReference type="Proteomes" id="UP000321721">
    <property type="component" value="Unassembled WGS sequence"/>
</dbReference>
<protein>
    <submittedName>
        <fullName evidence="4">Glycosyltransferase family 4 protein</fullName>
    </submittedName>
</protein>
<name>A0A5C6RTT4_9FLAO</name>
<evidence type="ECO:0000256" key="1">
    <source>
        <dbReference type="ARBA" id="ARBA00022679"/>
    </source>
</evidence>
<dbReference type="GO" id="GO:0016757">
    <property type="term" value="F:glycosyltransferase activity"/>
    <property type="evidence" value="ECO:0007669"/>
    <property type="project" value="InterPro"/>
</dbReference>
<feature type="domain" description="Glycosyl transferase family 1" evidence="2">
    <location>
        <begin position="191"/>
        <end position="348"/>
    </location>
</feature>
<evidence type="ECO:0000259" key="2">
    <source>
        <dbReference type="Pfam" id="PF00534"/>
    </source>
</evidence>
<evidence type="ECO:0000313" key="5">
    <source>
        <dbReference type="Proteomes" id="UP000321721"/>
    </source>
</evidence>
<organism evidence="4 5">
    <name type="scientific">Vicingus serpentipes</name>
    <dbReference type="NCBI Taxonomy" id="1926625"/>
    <lineage>
        <taxon>Bacteria</taxon>
        <taxon>Pseudomonadati</taxon>
        <taxon>Bacteroidota</taxon>
        <taxon>Flavobacteriia</taxon>
        <taxon>Flavobacteriales</taxon>
        <taxon>Vicingaceae</taxon>
        <taxon>Vicingus</taxon>
    </lineage>
</organism>
<dbReference type="Pfam" id="PF13439">
    <property type="entry name" value="Glyco_transf_4"/>
    <property type="match status" value="1"/>
</dbReference>
<feature type="domain" description="Glycosyltransferase subfamily 4-like N-terminal" evidence="3">
    <location>
        <begin position="36"/>
        <end position="176"/>
    </location>
</feature>
<dbReference type="GO" id="GO:0009103">
    <property type="term" value="P:lipopolysaccharide biosynthetic process"/>
    <property type="evidence" value="ECO:0007669"/>
    <property type="project" value="TreeGrafter"/>
</dbReference>
<dbReference type="Pfam" id="PF00534">
    <property type="entry name" value="Glycos_transf_1"/>
    <property type="match status" value="1"/>
</dbReference>
<evidence type="ECO:0000313" key="4">
    <source>
        <dbReference type="EMBL" id="TXB65384.1"/>
    </source>
</evidence>
<gene>
    <name evidence="4" type="ORF">FRY74_08145</name>
</gene>
<dbReference type="EMBL" id="VOOS01000003">
    <property type="protein sequence ID" value="TXB65384.1"/>
    <property type="molecule type" value="Genomic_DNA"/>
</dbReference>
<accession>A0A5C6RTT4</accession>
<dbReference type="OrthoDB" id="9801609at2"/>
<dbReference type="Gene3D" id="3.40.50.2000">
    <property type="entry name" value="Glycogen Phosphorylase B"/>
    <property type="match status" value="2"/>
</dbReference>
<dbReference type="CDD" id="cd03809">
    <property type="entry name" value="GT4_MtfB-like"/>
    <property type="match status" value="1"/>
</dbReference>
<dbReference type="SUPFAM" id="SSF53756">
    <property type="entry name" value="UDP-Glycosyltransferase/glycogen phosphorylase"/>
    <property type="match status" value="1"/>
</dbReference>
<comment type="caution">
    <text evidence="4">The sequence shown here is derived from an EMBL/GenBank/DDBJ whole genome shotgun (WGS) entry which is preliminary data.</text>
</comment>
<evidence type="ECO:0000259" key="3">
    <source>
        <dbReference type="Pfam" id="PF13439"/>
    </source>
</evidence>
<dbReference type="PANTHER" id="PTHR46401:SF2">
    <property type="entry name" value="GLYCOSYLTRANSFERASE WBBK-RELATED"/>
    <property type="match status" value="1"/>
</dbReference>
<dbReference type="AlphaFoldDB" id="A0A5C6RTT4"/>
<dbReference type="FunFam" id="3.40.50.2000:FF:000119">
    <property type="entry name" value="Glycosyl transferase group 1"/>
    <property type="match status" value="1"/>
</dbReference>
<reference evidence="4 5" key="1">
    <citation type="submission" date="2019-08" db="EMBL/GenBank/DDBJ databases">
        <title>Genome of Vicingus serpentipes NCIMB 15042.</title>
        <authorList>
            <person name="Bowman J.P."/>
        </authorList>
    </citation>
    <scope>NUCLEOTIDE SEQUENCE [LARGE SCALE GENOMIC DNA]</scope>
    <source>
        <strain evidence="4 5">NCIMB 15042</strain>
    </source>
</reference>
<dbReference type="PANTHER" id="PTHR46401">
    <property type="entry name" value="GLYCOSYLTRANSFERASE WBBK-RELATED"/>
    <property type="match status" value="1"/>
</dbReference>
<dbReference type="InterPro" id="IPR028098">
    <property type="entry name" value="Glyco_trans_4-like_N"/>
</dbReference>
<keyword evidence="5" id="KW-1185">Reference proteome</keyword>